<dbReference type="InterPro" id="IPR008792">
    <property type="entry name" value="PQQD"/>
</dbReference>
<dbReference type="Gene3D" id="3.40.50.300">
    <property type="entry name" value="P-loop containing nucleotide triphosphate hydrolases"/>
    <property type="match status" value="1"/>
</dbReference>
<dbReference type="SUPFAM" id="SSF53795">
    <property type="entry name" value="PEP carboxykinase-like"/>
    <property type="match status" value="1"/>
</dbReference>
<accession>A0A1G8E0E1</accession>
<dbReference type="AlphaFoldDB" id="A0A1G8E0E1"/>
<dbReference type="Proteomes" id="UP000199009">
    <property type="component" value="Chromosome I"/>
</dbReference>
<protein>
    <submittedName>
        <fullName evidence="1">Coenzyme PQQ synthesis protein D (PqqD)</fullName>
    </submittedName>
</protein>
<dbReference type="Pfam" id="PF05402">
    <property type="entry name" value="PqqD"/>
    <property type="match status" value="1"/>
</dbReference>
<proteinExistence type="predicted"/>
<sequence length="505" mass="52956">MTTNAHSSRIELLVEEVARCGSDAVGIYAGSVAAELLVSALGGLVRIDASSLGDEDRCAVADAWRDALAAEDAADVHPNDDVPIVRTMHDVAQDAMLSDLSQRVTLAAIEQSRGRMWMLHAAGLATDDGRVVALIGPSGRGKTTASRVLGAHFGYVSDETVAIDSDGTVHPYRKPLSVIADGRDYKEQRTPSELGLRALPDAPLRLSAIVLLDRRPDGPDVPVVEPVDLGDALTDLVEQTSYLAVLPSPLQTIAAHVASVGGVQRVIYREAETLVHTIEALAERPGIGGVPPAPVDLEPAPQLSAAAADDALAAVRYTRTDVVDVHPLAGTDRLVLLHVGDVGNGTVRVLGEVASTIWRAANQATLETLVGATVAEYGSPAGADPTELVRSAADEMVDTGILERTFGVDWAIREDVAWVESGDRVVVLGLSGDPRSPQSLEGSAALIWLALVDGGDTATIVRWVAGAAGIVNPAEIADDVMAFLEQLLDNQWVQARRISADASSA</sequence>
<dbReference type="EMBL" id="LT629692">
    <property type="protein sequence ID" value="SDH63442.1"/>
    <property type="molecule type" value="Genomic_DNA"/>
</dbReference>
<dbReference type="InterPro" id="IPR027417">
    <property type="entry name" value="P-loop_NTPase"/>
</dbReference>
<evidence type="ECO:0000313" key="1">
    <source>
        <dbReference type="EMBL" id="SDH63442.1"/>
    </source>
</evidence>
<dbReference type="Gene3D" id="1.10.10.1150">
    <property type="entry name" value="Coenzyme PQQ synthesis protein D (PqqD)"/>
    <property type="match status" value="1"/>
</dbReference>
<keyword evidence="2" id="KW-1185">Reference proteome</keyword>
<dbReference type="STRING" id="370764.SAMN04489810_3500"/>
<gene>
    <name evidence="1" type="ORF">SAMN04489810_3500</name>
</gene>
<dbReference type="InterPro" id="IPR041881">
    <property type="entry name" value="PqqD_sf"/>
</dbReference>
<organism evidence="1 2">
    <name type="scientific">Microbacterium pygmaeum</name>
    <dbReference type="NCBI Taxonomy" id="370764"/>
    <lineage>
        <taxon>Bacteria</taxon>
        <taxon>Bacillati</taxon>
        <taxon>Actinomycetota</taxon>
        <taxon>Actinomycetes</taxon>
        <taxon>Micrococcales</taxon>
        <taxon>Microbacteriaceae</taxon>
        <taxon>Microbacterium</taxon>
    </lineage>
</organism>
<evidence type="ECO:0000313" key="2">
    <source>
        <dbReference type="Proteomes" id="UP000199009"/>
    </source>
</evidence>
<reference evidence="1 2" key="1">
    <citation type="submission" date="2016-10" db="EMBL/GenBank/DDBJ databases">
        <authorList>
            <person name="de Groot N.N."/>
        </authorList>
    </citation>
    <scope>NUCLEOTIDE SEQUENCE [LARGE SCALE GENOMIC DNA]</scope>
    <source>
        <strain evidence="1 2">DSM 23142</strain>
    </source>
</reference>
<name>A0A1G8E0E1_9MICO</name>